<evidence type="ECO:0000256" key="4">
    <source>
        <dbReference type="ARBA" id="ARBA00022737"/>
    </source>
</evidence>
<keyword evidence="9" id="KW-1185">Reference proteome</keyword>
<keyword evidence="6" id="KW-0464">Manganese</keyword>
<keyword evidence="4" id="KW-0677">Repeat</keyword>
<keyword evidence="3" id="KW-0479">Metal-binding</keyword>
<dbReference type="SUPFAM" id="SSF56300">
    <property type="entry name" value="Metallo-dependent phosphatases"/>
    <property type="match status" value="1"/>
</dbReference>
<sequence length="188" mass="21828">MKELMEYYKAQKKLHRRYAYKILLDVKEHLMKQPTLVDVAIPDDAKFTVCGDIHGQYYDLMNIFELNGLPSTTNPYLFNGDFVDRGSFSVECIFVLFGYKLLLPNHFFMSRGNHESVTMNQMYGFEGEVKAKYTAQMAELFTEVYNWLPLCHCLNSRVLVMHGGLFSSDNVTLDDIKATDRNRQPPEE</sequence>
<dbReference type="EMBL" id="QCYY01003577">
    <property type="protein sequence ID" value="ROT62634.1"/>
    <property type="molecule type" value="Genomic_DNA"/>
</dbReference>
<dbReference type="Proteomes" id="UP000283509">
    <property type="component" value="Unassembled WGS sequence"/>
</dbReference>
<evidence type="ECO:0000256" key="2">
    <source>
        <dbReference type="ARBA" id="ARBA00013081"/>
    </source>
</evidence>
<evidence type="ECO:0000313" key="8">
    <source>
        <dbReference type="EMBL" id="ROT62634.1"/>
    </source>
</evidence>
<accession>A0A3R7LTQ4</accession>
<keyword evidence="5" id="KW-0378">Hydrolase</keyword>
<feature type="non-terminal residue" evidence="8">
    <location>
        <position position="188"/>
    </location>
</feature>
<comment type="cofactor">
    <cofactor evidence="1">
        <name>Mn(2+)</name>
        <dbReference type="ChEBI" id="CHEBI:29035"/>
    </cofactor>
</comment>
<dbReference type="PANTHER" id="PTHR45668">
    <property type="entry name" value="SERINE/THREONINE-PROTEIN PHOSPHATASE 5-RELATED"/>
    <property type="match status" value="1"/>
</dbReference>
<dbReference type="InterPro" id="IPR029052">
    <property type="entry name" value="Metallo-depent_PP-like"/>
</dbReference>
<dbReference type="SMART" id="SM00156">
    <property type="entry name" value="PP2Ac"/>
    <property type="match status" value="1"/>
</dbReference>
<dbReference type="Gene3D" id="3.60.21.10">
    <property type="match status" value="1"/>
</dbReference>
<evidence type="ECO:0000256" key="1">
    <source>
        <dbReference type="ARBA" id="ARBA00001936"/>
    </source>
</evidence>
<evidence type="ECO:0000256" key="6">
    <source>
        <dbReference type="ARBA" id="ARBA00023211"/>
    </source>
</evidence>
<dbReference type="OrthoDB" id="445564at2759"/>
<dbReference type="PANTHER" id="PTHR45668:SF5">
    <property type="entry name" value="SERINE_THREONINE-PROTEIN PHOSPHATASE 5"/>
    <property type="match status" value="1"/>
</dbReference>
<reference evidence="8 9" key="2">
    <citation type="submission" date="2019-01" db="EMBL/GenBank/DDBJ databases">
        <title>The decoding of complex shrimp genome reveals the adaptation for benthos swimmer, frequently molting mechanism and breeding impact on genome.</title>
        <authorList>
            <person name="Sun Y."/>
            <person name="Gao Y."/>
            <person name="Yu Y."/>
        </authorList>
    </citation>
    <scope>NUCLEOTIDE SEQUENCE [LARGE SCALE GENOMIC DNA]</scope>
    <source>
        <tissue evidence="8">Muscle</tissue>
    </source>
</reference>
<dbReference type="EC" id="3.1.3.16" evidence="2"/>
<dbReference type="STRING" id="6689.A0A3R7LTQ4"/>
<protein>
    <recommendedName>
        <fullName evidence="2">protein-serine/threonine phosphatase</fullName>
        <ecNumber evidence="2">3.1.3.16</ecNumber>
    </recommendedName>
</protein>
<dbReference type="Pfam" id="PF08321">
    <property type="entry name" value="PPP5"/>
    <property type="match status" value="1"/>
</dbReference>
<name>A0A3R7LTQ4_PENVA</name>
<proteinExistence type="predicted"/>
<gene>
    <name evidence="8" type="ORF">C7M84_019507</name>
</gene>
<dbReference type="InterPro" id="IPR013235">
    <property type="entry name" value="PPP_dom"/>
</dbReference>
<reference evidence="8 9" key="1">
    <citation type="submission" date="2018-04" db="EMBL/GenBank/DDBJ databases">
        <authorList>
            <person name="Zhang X."/>
            <person name="Yuan J."/>
            <person name="Li F."/>
            <person name="Xiang J."/>
        </authorList>
    </citation>
    <scope>NUCLEOTIDE SEQUENCE [LARGE SCALE GENOMIC DNA]</scope>
    <source>
        <tissue evidence="8">Muscle</tissue>
    </source>
</reference>
<dbReference type="PRINTS" id="PR00114">
    <property type="entry name" value="STPHPHTASE"/>
</dbReference>
<feature type="domain" description="Serine/threonine specific protein phosphatases" evidence="7">
    <location>
        <begin position="14"/>
        <end position="187"/>
    </location>
</feature>
<dbReference type="InterPro" id="IPR006186">
    <property type="entry name" value="Ser/Thr-sp_prot-phosphatase"/>
</dbReference>
<evidence type="ECO:0000256" key="3">
    <source>
        <dbReference type="ARBA" id="ARBA00022723"/>
    </source>
</evidence>
<evidence type="ECO:0000256" key="5">
    <source>
        <dbReference type="ARBA" id="ARBA00022801"/>
    </source>
</evidence>
<organism evidence="8 9">
    <name type="scientific">Penaeus vannamei</name>
    <name type="common">Whiteleg shrimp</name>
    <name type="synonym">Litopenaeus vannamei</name>
    <dbReference type="NCBI Taxonomy" id="6689"/>
    <lineage>
        <taxon>Eukaryota</taxon>
        <taxon>Metazoa</taxon>
        <taxon>Ecdysozoa</taxon>
        <taxon>Arthropoda</taxon>
        <taxon>Crustacea</taxon>
        <taxon>Multicrustacea</taxon>
        <taxon>Malacostraca</taxon>
        <taxon>Eumalacostraca</taxon>
        <taxon>Eucarida</taxon>
        <taxon>Decapoda</taxon>
        <taxon>Dendrobranchiata</taxon>
        <taxon>Penaeoidea</taxon>
        <taxon>Penaeidae</taxon>
        <taxon>Penaeus</taxon>
    </lineage>
</organism>
<dbReference type="Pfam" id="PF00149">
    <property type="entry name" value="Metallophos"/>
    <property type="match status" value="1"/>
</dbReference>
<dbReference type="AlphaFoldDB" id="A0A3R7LTQ4"/>
<dbReference type="InterPro" id="IPR004843">
    <property type="entry name" value="Calcineurin-like_PHP"/>
</dbReference>
<comment type="caution">
    <text evidence="8">The sequence shown here is derived from an EMBL/GenBank/DDBJ whole genome shotgun (WGS) entry which is preliminary data.</text>
</comment>
<evidence type="ECO:0000313" key="9">
    <source>
        <dbReference type="Proteomes" id="UP000283509"/>
    </source>
</evidence>
<dbReference type="GO" id="GO:0004722">
    <property type="term" value="F:protein serine/threonine phosphatase activity"/>
    <property type="evidence" value="ECO:0007669"/>
    <property type="project" value="UniProtKB-EC"/>
</dbReference>
<dbReference type="InterPro" id="IPR051134">
    <property type="entry name" value="PPP_phosphatase"/>
</dbReference>
<evidence type="ECO:0000259" key="7">
    <source>
        <dbReference type="SMART" id="SM00156"/>
    </source>
</evidence>
<dbReference type="GO" id="GO:0046872">
    <property type="term" value="F:metal ion binding"/>
    <property type="evidence" value="ECO:0007669"/>
    <property type="project" value="UniProtKB-KW"/>
</dbReference>